<evidence type="ECO:0000256" key="3">
    <source>
        <dbReference type="PROSITE-ProRule" id="PRU00284"/>
    </source>
</evidence>
<dbReference type="SUPFAM" id="SSF58104">
    <property type="entry name" value="Methyl-accepting chemotaxis protein (MCP) signaling domain"/>
    <property type="match status" value="1"/>
</dbReference>
<feature type="domain" description="Methyl-accepting transducer" evidence="6">
    <location>
        <begin position="569"/>
        <end position="812"/>
    </location>
</feature>
<dbReference type="Pfam" id="PF00015">
    <property type="entry name" value="MCPsignal"/>
    <property type="match status" value="1"/>
</dbReference>
<feature type="region of interest" description="Disordered" evidence="4">
    <location>
        <begin position="790"/>
        <end position="811"/>
    </location>
</feature>
<dbReference type="EMBL" id="FXTT01000001">
    <property type="protein sequence ID" value="SMP07603.1"/>
    <property type="molecule type" value="Genomic_DNA"/>
</dbReference>
<evidence type="ECO:0000313" key="9">
    <source>
        <dbReference type="Proteomes" id="UP001157914"/>
    </source>
</evidence>
<feature type="transmembrane region" description="Helical" evidence="5">
    <location>
        <begin position="39"/>
        <end position="60"/>
    </location>
</feature>
<protein>
    <submittedName>
        <fullName evidence="8">Methyl-accepting chemotaxis protein</fullName>
    </submittedName>
</protein>
<dbReference type="Gene3D" id="6.10.340.10">
    <property type="match status" value="1"/>
</dbReference>
<keyword evidence="5" id="KW-0812">Transmembrane</keyword>
<dbReference type="PROSITE" id="PS50111">
    <property type="entry name" value="CHEMOTAXIS_TRANSDUC_2"/>
    <property type="match status" value="1"/>
</dbReference>
<keyword evidence="1 3" id="KW-0807">Transducer</keyword>
<evidence type="ECO:0000259" key="7">
    <source>
        <dbReference type="PROSITE" id="PS50885"/>
    </source>
</evidence>
<dbReference type="InterPro" id="IPR004090">
    <property type="entry name" value="Chemotax_Me-accpt_rcpt"/>
</dbReference>
<keyword evidence="9" id="KW-1185">Reference proteome</keyword>
<name>A0ABY1NEB0_9HYPH</name>
<gene>
    <name evidence="8" type="ORF">SAMN06265374_0877</name>
</gene>
<evidence type="ECO:0000313" key="8">
    <source>
        <dbReference type="EMBL" id="SMP07603.1"/>
    </source>
</evidence>
<dbReference type="InterPro" id="IPR004089">
    <property type="entry name" value="MCPsignal_dom"/>
</dbReference>
<sequence length="839" mass="87664">MKLPQLSFGKNKRIATDTAPAEKVSRSLFNWPIKTQLRAGFAIMLLCTAGVGASGLFAAMTVQKSATTAKAANELLGAIPQLQLNVLNFRQSGSADDAAAVRADIATLAAKTDALSAYQPEAASDLDAAVSELEGGFETLAGLRRTRDAAVSELDKLTLALVASSNRAFEEYQALKAYRAALTLTNEGKMSKLAKVPPRISAMQIATIAIEKDTEAFAAAPDEARADALIKNVKQLGKDAKAVRRSVKTDAIKNDVKMLGRKIKDLQKLIKAHLKEWTPAAAGAWPDTFQPAISEITALSSRIAANAEAPIEALTAELRDFDRATARIAVLSGDTQSIARTILGIRSAYADYLNSPADGTAGSFNTYMAEATAQLEELEQVRVEEAATTSDAAFQDVLNGPLKDLTDAGTQALPVLAARFDEVVAATQARAAGQSAFSAAAAGMAAKTGTISRQANQTAVDLGTTAQTQIIIALGIALALGLAIVAGLTTAITRPLRALTGAMLELKAGITDIHLNADRRGDELGDMARAVGTFRDREVDRVQLEAASREREDSIRARQETVDGLVSAFRQDIQTALNTVNGHMKQLDETAEQLTEIASSTTTKSQNVSQASSQTNGNVQTIAAATEELSASVQEVGRQVGATLTRVEQVTGATRTSNDQIQGLSAAADQIGAVVQLIQDIAEQTNLLALNATIEAARAGDAGKGFAVVASEVKSLAGQTAKATDEISSQVAAIQQSTAAAVDAINGILTMVEEVNETAAAMAASVDQQSGATSEISAGVSQAAEQTASVSSTIDDLSRGSSETSQSAQRVEAIADEATTELQSLTHRIDRFLEDVAAA</sequence>
<dbReference type="InterPro" id="IPR003660">
    <property type="entry name" value="HAMP_dom"/>
</dbReference>
<feature type="transmembrane region" description="Helical" evidence="5">
    <location>
        <begin position="470"/>
        <end position="493"/>
    </location>
</feature>
<dbReference type="PANTHER" id="PTHR32089">
    <property type="entry name" value="METHYL-ACCEPTING CHEMOTAXIS PROTEIN MCPB"/>
    <property type="match status" value="1"/>
</dbReference>
<keyword evidence="5" id="KW-1133">Transmembrane helix</keyword>
<proteinExistence type="inferred from homology"/>
<dbReference type="SMART" id="SM00283">
    <property type="entry name" value="MA"/>
    <property type="match status" value="1"/>
</dbReference>
<reference evidence="8 9" key="1">
    <citation type="submission" date="2017-05" db="EMBL/GenBank/DDBJ databases">
        <authorList>
            <person name="Varghese N."/>
            <person name="Submissions S."/>
        </authorList>
    </citation>
    <scope>NUCLEOTIDE SEQUENCE [LARGE SCALE GENOMIC DNA]</scope>
    <source>
        <strain evidence="8 9">DSM 15949</strain>
    </source>
</reference>
<dbReference type="Pfam" id="PF00672">
    <property type="entry name" value="HAMP"/>
    <property type="match status" value="1"/>
</dbReference>
<dbReference type="RefSeq" id="WP_155189172.1">
    <property type="nucleotide sequence ID" value="NZ_BAAAEA010000001.1"/>
</dbReference>
<accession>A0ABY1NEB0</accession>
<dbReference type="PANTHER" id="PTHR32089:SF112">
    <property type="entry name" value="LYSOZYME-LIKE PROTEIN-RELATED"/>
    <property type="match status" value="1"/>
</dbReference>
<evidence type="ECO:0000256" key="1">
    <source>
        <dbReference type="ARBA" id="ARBA00023224"/>
    </source>
</evidence>
<dbReference type="CDD" id="cd06225">
    <property type="entry name" value="HAMP"/>
    <property type="match status" value="1"/>
</dbReference>
<organism evidence="8 9">
    <name type="scientific">Roseibium denhamense</name>
    <dbReference type="NCBI Taxonomy" id="76305"/>
    <lineage>
        <taxon>Bacteria</taxon>
        <taxon>Pseudomonadati</taxon>
        <taxon>Pseudomonadota</taxon>
        <taxon>Alphaproteobacteria</taxon>
        <taxon>Hyphomicrobiales</taxon>
        <taxon>Stappiaceae</taxon>
        <taxon>Roseibium</taxon>
    </lineage>
</organism>
<evidence type="ECO:0000256" key="5">
    <source>
        <dbReference type="SAM" id="Phobius"/>
    </source>
</evidence>
<dbReference type="SMART" id="SM00304">
    <property type="entry name" value="HAMP"/>
    <property type="match status" value="1"/>
</dbReference>
<dbReference type="Gene3D" id="1.10.287.950">
    <property type="entry name" value="Methyl-accepting chemotaxis protein"/>
    <property type="match status" value="1"/>
</dbReference>
<comment type="caution">
    <text evidence="8">The sequence shown here is derived from an EMBL/GenBank/DDBJ whole genome shotgun (WGS) entry which is preliminary data.</text>
</comment>
<evidence type="ECO:0000256" key="4">
    <source>
        <dbReference type="SAM" id="MobiDB-lite"/>
    </source>
</evidence>
<feature type="domain" description="HAMP" evidence="7">
    <location>
        <begin position="490"/>
        <end position="543"/>
    </location>
</feature>
<dbReference type="PROSITE" id="PS50885">
    <property type="entry name" value="HAMP"/>
    <property type="match status" value="1"/>
</dbReference>
<keyword evidence="5" id="KW-0472">Membrane</keyword>
<dbReference type="Proteomes" id="UP001157914">
    <property type="component" value="Unassembled WGS sequence"/>
</dbReference>
<comment type="similarity">
    <text evidence="2">Belongs to the methyl-accepting chemotaxis (MCP) protein family.</text>
</comment>
<evidence type="ECO:0000259" key="6">
    <source>
        <dbReference type="PROSITE" id="PS50111"/>
    </source>
</evidence>
<feature type="compositionally biased region" description="Polar residues" evidence="4">
    <location>
        <begin position="790"/>
        <end position="809"/>
    </location>
</feature>
<evidence type="ECO:0000256" key="2">
    <source>
        <dbReference type="ARBA" id="ARBA00029447"/>
    </source>
</evidence>
<dbReference type="PRINTS" id="PR00260">
    <property type="entry name" value="CHEMTRNSDUCR"/>
</dbReference>